<dbReference type="InterPro" id="IPR008969">
    <property type="entry name" value="CarboxyPept-like_regulatory"/>
</dbReference>
<feature type="domain" description="TonB-dependent receptor plug" evidence="10">
    <location>
        <begin position="161"/>
        <end position="249"/>
    </location>
</feature>
<evidence type="ECO:0000256" key="2">
    <source>
        <dbReference type="ARBA" id="ARBA00022448"/>
    </source>
</evidence>
<evidence type="ECO:0000313" key="12">
    <source>
        <dbReference type="EMBL" id="GAA4196571.1"/>
    </source>
</evidence>
<feature type="chain" id="PRO_5046060847" evidence="9">
    <location>
        <begin position="34"/>
        <end position="830"/>
    </location>
</feature>
<dbReference type="InterPro" id="IPR039426">
    <property type="entry name" value="TonB-dep_rcpt-like"/>
</dbReference>
<evidence type="ECO:0000256" key="5">
    <source>
        <dbReference type="ARBA" id="ARBA00022729"/>
    </source>
</evidence>
<sequence>MQFAQTNYKRLTLNMKKLLLLTFTLGIFFTAQAQFPGGFGGGAKKITVTGRITATILDSVTKKPIDYATVSLITVKDNKSVNGGVTDEKGKLSLLNIAPDSYKLMIGFMGYKTKTVLVTTTPSKPDNNIGTIYISGSENTLADVQVQGTKAVIENKIDRMVYNAEADGTNAGGDATDVMRKVPMLSVDVDGNVQLRGGAVRVLINGKPSGTMASSVSDALKMIPAEQIKSVEVITSPSAKYDAEGSGGIINIITKKSNAQGVSGTVNASAGTRQNNGAFNITAKTGRLSVNANLGTNLAYAQNSRVVIVNNTTVIDPVDNTVTANNVSQDGYSKWSRKGYNGSFGADYDFNAYNNISTTVKMNSFSNGGPGAANYIINGAPANNISDMDMTFDNLDWNVDYKKTSKKEGEEFSISGQLSTGKTPLHFSNILFSDLYPNGAATSSSNTGKNKEYTAQTDYTYPFTKSTILEVGVKGIFRDISSTYDNGGAQDFDYSQNVASAYGVISFDLTKKIKFKGGLRGEYTKIDFNTRDNGIETNDYLNLFPSAIISRTLKGNATLKLSYNRRVQRPSQSYLNPFRNTSDQFNIMQGNPQLNPELSDNFELGYSTFIKGSVINASVFYRRTGGVIESSISSTRDGSTNKTLTSYLNVGTAQTYGLNVFGSYNPKPKWTLMSNIGLNTYEVSNTATNVSTGTFLNYNIFARSAYGFGKGYNFELFGVVNSPRRTYQGKTDAMIFYGASFKKDILNKKGSIGINTLNPFTKDLHIQTVNNSITSTGTVFQSQNIYYPLRSFGVNFSYSFGKLKFTEKKKIKNDDIKQDQQQGGMGGVQQ</sequence>
<keyword evidence="2 8" id="KW-0813">Transport</keyword>
<evidence type="ECO:0000259" key="10">
    <source>
        <dbReference type="Pfam" id="PF07715"/>
    </source>
</evidence>
<dbReference type="Pfam" id="PF14905">
    <property type="entry name" value="OMP_b-brl_3"/>
    <property type="match status" value="1"/>
</dbReference>
<reference evidence="13" key="1">
    <citation type="journal article" date="2019" name="Int. J. Syst. Evol. Microbiol.">
        <title>The Global Catalogue of Microorganisms (GCM) 10K type strain sequencing project: providing services to taxonomists for standard genome sequencing and annotation.</title>
        <authorList>
            <consortium name="The Broad Institute Genomics Platform"/>
            <consortium name="The Broad Institute Genome Sequencing Center for Infectious Disease"/>
            <person name="Wu L."/>
            <person name="Ma J."/>
        </authorList>
    </citation>
    <scope>NUCLEOTIDE SEQUENCE [LARGE SCALE GENOMIC DNA]</scope>
    <source>
        <strain evidence="13">JCM 17626</strain>
    </source>
</reference>
<evidence type="ECO:0000256" key="7">
    <source>
        <dbReference type="ARBA" id="ARBA00023237"/>
    </source>
</evidence>
<evidence type="ECO:0000259" key="11">
    <source>
        <dbReference type="Pfam" id="PF14905"/>
    </source>
</evidence>
<comment type="subcellular location">
    <subcellularLocation>
        <location evidence="1 8">Cell outer membrane</location>
        <topology evidence="1 8">Multi-pass membrane protein</topology>
    </subcellularLocation>
</comment>
<protein>
    <submittedName>
        <fullName evidence="12">Outer membrane beta-barrel family protein</fullName>
    </submittedName>
</protein>
<dbReference type="InterPro" id="IPR037066">
    <property type="entry name" value="Plug_dom_sf"/>
</dbReference>
<dbReference type="Pfam" id="PF07715">
    <property type="entry name" value="Plug"/>
    <property type="match status" value="1"/>
</dbReference>
<accession>A0ABP8B3Q9</accession>
<dbReference type="SUPFAM" id="SSF49464">
    <property type="entry name" value="Carboxypeptidase regulatory domain-like"/>
    <property type="match status" value="1"/>
</dbReference>
<dbReference type="EMBL" id="BAABBY010000001">
    <property type="protein sequence ID" value="GAA4196571.1"/>
    <property type="molecule type" value="Genomic_DNA"/>
</dbReference>
<organism evidence="12 13">
    <name type="scientific">Pedobacter jeongneungensis</name>
    <dbReference type="NCBI Taxonomy" id="947309"/>
    <lineage>
        <taxon>Bacteria</taxon>
        <taxon>Pseudomonadati</taxon>
        <taxon>Bacteroidota</taxon>
        <taxon>Sphingobacteriia</taxon>
        <taxon>Sphingobacteriales</taxon>
        <taxon>Sphingobacteriaceae</taxon>
        <taxon>Pedobacter</taxon>
    </lineage>
</organism>
<feature type="signal peptide" evidence="9">
    <location>
        <begin position="1"/>
        <end position="33"/>
    </location>
</feature>
<gene>
    <name evidence="12" type="ORF">GCM10022289_02540</name>
</gene>
<keyword evidence="6 8" id="KW-0472">Membrane</keyword>
<feature type="domain" description="Outer membrane protein beta-barrel" evidence="11">
    <location>
        <begin position="404"/>
        <end position="798"/>
    </location>
</feature>
<keyword evidence="4 8" id="KW-0812">Transmembrane</keyword>
<dbReference type="Gene3D" id="2.60.40.1120">
    <property type="entry name" value="Carboxypeptidase-like, regulatory domain"/>
    <property type="match status" value="1"/>
</dbReference>
<dbReference type="Pfam" id="PF13715">
    <property type="entry name" value="CarbopepD_reg_2"/>
    <property type="match status" value="1"/>
</dbReference>
<evidence type="ECO:0000256" key="1">
    <source>
        <dbReference type="ARBA" id="ARBA00004571"/>
    </source>
</evidence>
<dbReference type="PANTHER" id="PTHR30069:SF29">
    <property type="entry name" value="HEMOGLOBIN AND HEMOGLOBIN-HAPTOGLOBIN-BINDING PROTEIN 1-RELATED"/>
    <property type="match status" value="1"/>
</dbReference>
<evidence type="ECO:0000256" key="9">
    <source>
        <dbReference type="SAM" id="SignalP"/>
    </source>
</evidence>
<dbReference type="Proteomes" id="UP001501772">
    <property type="component" value="Unassembled WGS sequence"/>
</dbReference>
<dbReference type="SUPFAM" id="SSF56935">
    <property type="entry name" value="Porins"/>
    <property type="match status" value="1"/>
</dbReference>
<keyword evidence="3 8" id="KW-1134">Transmembrane beta strand</keyword>
<evidence type="ECO:0000256" key="6">
    <source>
        <dbReference type="ARBA" id="ARBA00023136"/>
    </source>
</evidence>
<dbReference type="Gene3D" id="2.40.170.20">
    <property type="entry name" value="TonB-dependent receptor, beta-barrel domain"/>
    <property type="match status" value="1"/>
</dbReference>
<evidence type="ECO:0000256" key="8">
    <source>
        <dbReference type="PROSITE-ProRule" id="PRU01360"/>
    </source>
</evidence>
<keyword evidence="5 9" id="KW-0732">Signal</keyword>
<comment type="similarity">
    <text evidence="8">Belongs to the TonB-dependent receptor family.</text>
</comment>
<evidence type="ECO:0000256" key="3">
    <source>
        <dbReference type="ARBA" id="ARBA00022452"/>
    </source>
</evidence>
<dbReference type="Gene3D" id="2.170.130.10">
    <property type="entry name" value="TonB-dependent receptor, plug domain"/>
    <property type="match status" value="1"/>
</dbReference>
<proteinExistence type="inferred from homology"/>
<dbReference type="InterPro" id="IPR036942">
    <property type="entry name" value="Beta-barrel_TonB_sf"/>
</dbReference>
<comment type="caution">
    <text evidence="12">The sequence shown here is derived from an EMBL/GenBank/DDBJ whole genome shotgun (WGS) entry which is preliminary data.</text>
</comment>
<evidence type="ECO:0000256" key="4">
    <source>
        <dbReference type="ARBA" id="ARBA00022692"/>
    </source>
</evidence>
<keyword evidence="7 8" id="KW-0998">Cell outer membrane</keyword>
<dbReference type="PROSITE" id="PS52016">
    <property type="entry name" value="TONB_DEPENDENT_REC_3"/>
    <property type="match status" value="1"/>
</dbReference>
<dbReference type="InterPro" id="IPR012910">
    <property type="entry name" value="Plug_dom"/>
</dbReference>
<evidence type="ECO:0000313" key="13">
    <source>
        <dbReference type="Proteomes" id="UP001501772"/>
    </source>
</evidence>
<dbReference type="PANTHER" id="PTHR30069">
    <property type="entry name" value="TONB-DEPENDENT OUTER MEMBRANE RECEPTOR"/>
    <property type="match status" value="1"/>
</dbReference>
<dbReference type="InterPro" id="IPR041700">
    <property type="entry name" value="OMP_b-brl_3"/>
</dbReference>
<name>A0ABP8B3Q9_9SPHI</name>
<keyword evidence="13" id="KW-1185">Reference proteome</keyword>